<sequence length="489" mass="52885">MNFRGRTVAFIVAITMIFSSLGTAVIVGSGGILDQLSNGSLLSTSAPGPSSNYDDHSKKIEEAYNLIRSQYVRDVSDQKLIDGAIQGMVGALGDPHSAYMDPNQANQFKSDLQSSFTGIGAEVTMKNGRLTIVSPFKESPAEKAGIQPEDQVIKVNGESLEGMNVNEAVSKIRGPKGSKAKLEIVRPGVQDVLNITVIRDVIPLETVEAEMINNEIGRITVSQFSEDTATDFAKGLKNLEQKGMKGLVIDVRGNPGGLLPTVLKMCDELVPDNKVVLMTEDKSGKRTVYRAEGNKDSKSYPIAVLIDRGSASASEILAAALKEAGGHTLVGETTFGKGTVQSARDFSDGSNLKLTIAKWLTPKGTWIDQHGGTKGIKPDVPVKYPDYVTAVPPQPNQPLKRDQNSVEVKQLQIVLEALGYKTGRTDGYFDQQTELAVKAFQKTKNIAVTGQLDPKTADHLRESLNDLKRDPKNDVQLQVAIQVLKKKIQ</sequence>
<dbReference type="Pfam" id="PF03572">
    <property type="entry name" value="Peptidase_S41"/>
    <property type="match status" value="1"/>
</dbReference>
<dbReference type="CDD" id="cd07560">
    <property type="entry name" value="Peptidase_S41_CPP"/>
    <property type="match status" value="1"/>
</dbReference>
<evidence type="ECO:0000256" key="5">
    <source>
        <dbReference type="RuleBase" id="RU004404"/>
    </source>
</evidence>
<dbReference type="Pfam" id="PF01471">
    <property type="entry name" value="PG_binding_1"/>
    <property type="match status" value="1"/>
</dbReference>
<keyword evidence="4 5" id="KW-0720">Serine protease</keyword>
<evidence type="ECO:0000256" key="2">
    <source>
        <dbReference type="ARBA" id="ARBA00022670"/>
    </source>
</evidence>
<dbReference type="FunFam" id="2.30.42.10:FF:000063">
    <property type="entry name" value="Peptidase, S41 family"/>
    <property type="match status" value="1"/>
</dbReference>
<dbReference type="InterPro" id="IPR029045">
    <property type="entry name" value="ClpP/crotonase-like_dom_sf"/>
</dbReference>
<organism evidence="7 8">
    <name type="scientific">Hazenella coriacea</name>
    <dbReference type="NCBI Taxonomy" id="1179467"/>
    <lineage>
        <taxon>Bacteria</taxon>
        <taxon>Bacillati</taxon>
        <taxon>Bacillota</taxon>
        <taxon>Bacilli</taxon>
        <taxon>Bacillales</taxon>
        <taxon>Thermoactinomycetaceae</taxon>
        <taxon>Hazenella</taxon>
    </lineage>
</organism>
<accession>A0A4R3L7C8</accession>
<dbReference type="SUPFAM" id="SSF50156">
    <property type="entry name" value="PDZ domain-like"/>
    <property type="match status" value="1"/>
</dbReference>
<dbReference type="Gene3D" id="2.30.42.10">
    <property type="match status" value="1"/>
</dbReference>
<dbReference type="Gene3D" id="3.30.750.44">
    <property type="match status" value="1"/>
</dbReference>
<dbReference type="PANTHER" id="PTHR32060:SF29">
    <property type="entry name" value="CARBOXY-TERMINAL PROCESSING PROTEASE CTPB"/>
    <property type="match status" value="1"/>
</dbReference>
<dbReference type="InterPro" id="IPR004447">
    <property type="entry name" value="Peptidase_S41A"/>
</dbReference>
<dbReference type="GO" id="GO:0004175">
    <property type="term" value="F:endopeptidase activity"/>
    <property type="evidence" value="ECO:0007669"/>
    <property type="project" value="TreeGrafter"/>
</dbReference>
<dbReference type="GO" id="GO:0008236">
    <property type="term" value="F:serine-type peptidase activity"/>
    <property type="evidence" value="ECO:0007669"/>
    <property type="project" value="UniProtKB-KW"/>
</dbReference>
<dbReference type="SUPFAM" id="SSF47090">
    <property type="entry name" value="PGBD-like"/>
    <property type="match status" value="1"/>
</dbReference>
<dbReference type="FunFam" id="3.30.750.44:FF:000001">
    <property type="entry name" value="S41 family peptidase"/>
    <property type="match status" value="1"/>
</dbReference>
<dbReference type="Gene3D" id="3.90.226.10">
    <property type="entry name" value="2-enoyl-CoA Hydratase, Chain A, domain 1"/>
    <property type="match status" value="1"/>
</dbReference>
<dbReference type="PROSITE" id="PS50106">
    <property type="entry name" value="PDZ"/>
    <property type="match status" value="1"/>
</dbReference>
<dbReference type="Gene3D" id="1.10.101.10">
    <property type="entry name" value="PGBD-like superfamily/PGBD"/>
    <property type="match status" value="1"/>
</dbReference>
<dbReference type="Pfam" id="PF17820">
    <property type="entry name" value="PDZ_6"/>
    <property type="match status" value="1"/>
</dbReference>
<evidence type="ECO:0000313" key="8">
    <source>
        <dbReference type="Proteomes" id="UP000294937"/>
    </source>
</evidence>
<dbReference type="OrthoDB" id="9812068at2"/>
<dbReference type="AlphaFoldDB" id="A0A4R3L7C8"/>
<dbReference type="InterPro" id="IPR036366">
    <property type="entry name" value="PGBDSf"/>
</dbReference>
<keyword evidence="8" id="KW-1185">Reference proteome</keyword>
<dbReference type="NCBIfam" id="TIGR00225">
    <property type="entry name" value="prc"/>
    <property type="match status" value="1"/>
</dbReference>
<dbReference type="CDD" id="cd06782">
    <property type="entry name" value="cpPDZ_CPP-like"/>
    <property type="match status" value="1"/>
</dbReference>
<gene>
    <name evidence="7" type="ORF">EDD58_102249</name>
</gene>
<dbReference type="InterPro" id="IPR055210">
    <property type="entry name" value="CtpA/B_N"/>
</dbReference>
<dbReference type="EMBL" id="SMAG01000002">
    <property type="protein sequence ID" value="TCS95673.1"/>
    <property type="molecule type" value="Genomic_DNA"/>
</dbReference>
<keyword evidence="2 5" id="KW-0645">Protease</keyword>
<reference evidence="7 8" key="1">
    <citation type="submission" date="2019-03" db="EMBL/GenBank/DDBJ databases">
        <title>Genomic Encyclopedia of Type Strains, Phase IV (KMG-IV): sequencing the most valuable type-strain genomes for metagenomic binning, comparative biology and taxonomic classification.</title>
        <authorList>
            <person name="Goeker M."/>
        </authorList>
    </citation>
    <scope>NUCLEOTIDE SEQUENCE [LARGE SCALE GENOMIC DNA]</scope>
    <source>
        <strain evidence="7 8">DSM 45707</strain>
    </source>
</reference>
<dbReference type="InterPro" id="IPR036034">
    <property type="entry name" value="PDZ_sf"/>
</dbReference>
<dbReference type="InterPro" id="IPR036365">
    <property type="entry name" value="PGBD-like_sf"/>
</dbReference>
<dbReference type="GO" id="GO:0006508">
    <property type="term" value="P:proteolysis"/>
    <property type="evidence" value="ECO:0007669"/>
    <property type="project" value="UniProtKB-KW"/>
</dbReference>
<dbReference type="InterPro" id="IPR041489">
    <property type="entry name" value="PDZ_6"/>
</dbReference>
<evidence type="ECO:0000256" key="4">
    <source>
        <dbReference type="ARBA" id="ARBA00022825"/>
    </source>
</evidence>
<evidence type="ECO:0000256" key="3">
    <source>
        <dbReference type="ARBA" id="ARBA00022801"/>
    </source>
</evidence>
<dbReference type="PANTHER" id="PTHR32060">
    <property type="entry name" value="TAIL-SPECIFIC PROTEASE"/>
    <property type="match status" value="1"/>
</dbReference>
<protein>
    <submittedName>
        <fullName evidence="7">Carboxyl-terminal processing protease</fullName>
    </submittedName>
</protein>
<dbReference type="SMART" id="SM00228">
    <property type="entry name" value="PDZ"/>
    <property type="match status" value="1"/>
</dbReference>
<keyword evidence="3 5" id="KW-0378">Hydrolase</keyword>
<dbReference type="GO" id="GO:0007165">
    <property type="term" value="P:signal transduction"/>
    <property type="evidence" value="ECO:0007669"/>
    <property type="project" value="TreeGrafter"/>
</dbReference>
<dbReference type="GO" id="GO:0030288">
    <property type="term" value="C:outer membrane-bounded periplasmic space"/>
    <property type="evidence" value="ECO:0007669"/>
    <property type="project" value="TreeGrafter"/>
</dbReference>
<name>A0A4R3L7C8_9BACL</name>
<evidence type="ECO:0000256" key="1">
    <source>
        <dbReference type="ARBA" id="ARBA00009179"/>
    </source>
</evidence>
<comment type="similarity">
    <text evidence="1 5">Belongs to the peptidase S41A family.</text>
</comment>
<dbReference type="InterPro" id="IPR005151">
    <property type="entry name" value="Tail-specific_protease"/>
</dbReference>
<dbReference type="InterPro" id="IPR002477">
    <property type="entry name" value="Peptidoglycan-bd-like"/>
</dbReference>
<comment type="caution">
    <text evidence="7">The sequence shown here is derived from an EMBL/GenBank/DDBJ whole genome shotgun (WGS) entry which is preliminary data.</text>
</comment>
<dbReference type="Proteomes" id="UP000294937">
    <property type="component" value="Unassembled WGS sequence"/>
</dbReference>
<dbReference type="InterPro" id="IPR001478">
    <property type="entry name" value="PDZ"/>
</dbReference>
<proteinExistence type="inferred from homology"/>
<dbReference type="Pfam" id="PF22694">
    <property type="entry name" value="CtpB_N-like"/>
    <property type="match status" value="1"/>
</dbReference>
<dbReference type="RefSeq" id="WP_131923658.1">
    <property type="nucleotide sequence ID" value="NZ_SMAG01000002.1"/>
</dbReference>
<dbReference type="SUPFAM" id="SSF52096">
    <property type="entry name" value="ClpP/crotonase"/>
    <property type="match status" value="1"/>
</dbReference>
<evidence type="ECO:0000259" key="6">
    <source>
        <dbReference type="PROSITE" id="PS50106"/>
    </source>
</evidence>
<feature type="domain" description="PDZ" evidence="6">
    <location>
        <begin position="109"/>
        <end position="173"/>
    </location>
</feature>
<dbReference type="SMART" id="SM00245">
    <property type="entry name" value="TSPc"/>
    <property type="match status" value="1"/>
</dbReference>
<evidence type="ECO:0000313" key="7">
    <source>
        <dbReference type="EMBL" id="TCS95673.1"/>
    </source>
</evidence>